<organism evidence="1 2">
    <name type="scientific">Flavobacterium endoglycinae</name>
    <dbReference type="NCBI Taxonomy" id="2816357"/>
    <lineage>
        <taxon>Bacteria</taxon>
        <taxon>Pseudomonadati</taxon>
        <taxon>Bacteroidota</taxon>
        <taxon>Flavobacteriia</taxon>
        <taxon>Flavobacteriales</taxon>
        <taxon>Flavobacteriaceae</taxon>
        <taxon>Flavobacterium</taxon>
    </lineage>
</organism>
<proteinExistence type="predicted"/>
<dbReference type="Proteomes" id="UP000663440">
    <property type="component" value="Chromosome"/>
</dbReference>
<dbReference type="RefSeq" id="WP_207296741.1">
    <property type="nucleotide sequence ID" value="NZ_CP071448.1"/>
</dbReference>
<gene>
    <name evidence="1" type="ORF">J0383_01765</name>
</gene>
<dbReference type="EMBL" id="CP071448">
    <property type="protein sequence ID" value="QSW89555.1"/>
    <property type="molecule type" value="Genomic_DNA"/>
</dbReference>
<name>A0ABX7QER3_9FLAO</name>
<sequence>MGLLEKRAVKEYQDNKYNALVSEINQIAGYEIEFDVKWDTLAVNDHSHLFEEGFTKVYFMPVINALKEITKDDLGKEALKETLKKIIVKNEEGVSYYESAYSYSEKVLTIDHEPFTNMDNVSDRSNFLVEFLSSKM</sequence>
<evidence type="ECO:0000313" key="2">
    <source>
        <dbReference type="Proteomes" id="UP000663440"/>
    </source>
</evidence>
<keyword evidence="2" id="KW-1185">Reference proteome</keyword>
<protein>
    <submittedName>
        <fullName evidence="1">Uncharacterized protein</fullName>
    </submittedName>
</protein>
<reference evidence="1 2" key="1">
    <citation type="submission" date="2021-03" db="EMBL/GenBank/DDBJ databases">
        <title>Flavobacterium kribbensis sp. nov, an endophytic bacteria, isolated from soybean.</title>
        <authorList>
            <person name="Lee J."/>
            <person name="Seo J."/>
        </authorList>
    </citation>
    <scope>NUCLEOTIDE SEQUENCE [LARGE SCALE GENOMIC DNA]</scope>
    <source>
        <strain evidence="1 2">BB8</strain>
    </source>
</reference>
<accession>A0ABX7QER3</accession>
<evidence type="ECO:0000313" key="1">
    <source>
        <dbReference type="EMBL" id="QSW89555.1"/>
    </source>
</evidence>